<organism evidence="7 8">
    <name type="scientific">Catharus ustulatus</name>
    <name type="common">Russet-backed thrush</name>
    <name type="synonym">Hylocichla ustulatus</name>
    <dbReference type="NCBI Taxonomy" id="91951"/>
    <lineage>
        <taxon>Eukaryota</taxon>
        <taxon>Metazoa</taxon>
        <taxon>Chordata</taxon>
        <taxon>Craniata</taxon>
        <taxon>Vertebrata</taxon>
        <taxon>Euteleostomi</taxon>
        <taxon>Archelosauria</taxon>
        <taxon>Archosauria</taxon>
        <taxon>Dinosauria</taxon>
        <taxon>Saurischia</taxon>
        <taxon>Theropoda</taxon>
        <taxon>Coelurosauria</taxon>
        <taxon>Aves</taxon>
        <taxon>Neognathae</taxon>
        <taxon>Neoaves</taxon>
        <taxon>Telluraves</taxon>
        <taxon>Australaves</taxon>
        <taxon>Passeriformes</taxon>
        <taxon>Turdidae</taxon>
        <taxon>Catharus</taxon>
    </lineage>
</organism>
<dbReference type="Proteomes" id="UP000694563">
    <property type="component" value="Chromosome 11"/>
</dbReference>
<accession>A0A8C3UCZ2</accession>
<sequence length="675" mass="75945">MAVCRQKLVGFLALLSMQVTWFRFSVSILLVLTCSALPSYQALLYCPWPKCWTQTEGIQVHPCELCACTSTAASALEKGSRKDVTRAQTGLLSSCCHKRQNHCFVSFLQFNRLVKISMERSPYFELVCPNEAYHIMPPGVSSPVRIRFTPKKNQDYSHELICITAKERVVVPIRAIGARAILEFPDQLDFSQCPVKYSTQKTLLLRNVGNLEAHYQLNTQSPFSVVPATGTLGAGDTVQVTVGFHPLKVGDHSGTLEVCGNRGEKSIRTNLHGEAVDVDIALSTNSLKVGKTFITTSNYKIVLIENRSNITTHFQWKTFPTEENENEEKRRLKKDYGEDNTAVLSRMVQEETKKVQEDPMLYSDDIFSIEPMVSDTWRHPGKYSITEGIIVLKWTSLPPGRESRLPLRLRGQGQGPLVELSNRVLNLRNIFVDTPYVYEVKLINQAAIDAPFTYIRTTANVGYCFKFAPEEGIIPPGGIQTIQISFNATILGRFEEEFQFSVAGSPTPAILTIKGFVTRPHLYFNVDELDFGDVSFGFPYTKTCCLTNPSPVPLTFKLYMSDDGTQPAVSSFDQICNDSDPSWRDGIHFYVKPREFTMNPSQGTILPQGHQDIEVTLCANTVMTFYRRLLVDLEGFGNEVASLTITARYQHFPDLPQHTALTRICWLQLPRRSVL</sequence>
<reference evidence="7" key="1">
    <citation type="submission" date="2020-10" db="EMBL/GenBank/DDBJ databases">
        <title>Catharus ustulatus (Swainson's thrush) genome, bCatUst1, primary haplotype v2.</title>
        <authorList>
            <person name="Delmore K."/>
            <person name="Vafadar M."/>
            <person name="Formenti G."/>
            <person name="Chow W."/>
            <person name="Pelan S."/>
            <person name="Howe K."/>
            <person name="Rhie A."/>
            <person name="Mountcastle J."/>
            <person name="Haase B."/>
            <person name="Fedrigo O."/>
            <person name="Jarvis E.D."/>
        </authorList>
    </citation>
    <scope>NUCLEOTIDE SEQUENCE [LARGE SCALE GENOMIC DNA]</scope>
</reference>
<dbReference type="Gene3D" id="2.60.40.10">
    <property type="entry name" value="Immunoglobulins"/>
    <property type="match status" value="4"/>
</dbReference>
<keyword evidence="5" id="KW-0966">Cell projection</keyword>
<evidence type="ECO:0000256" key="3">
    <source>
        <dbReference type="ARBA" id="ARBA00022490"/>
    </source>
</evidence>
<dbReference type="Pfam" id="PF22544">
    <property type="entry name" value="HYDIN_VesB_CFA65-like_Ig"/>
    <property type="match status" value="2"/>
</dbReference>
<dbReference type="PANTHER" id="PTHR23053:SF0">
    <property type="entry name" value="HYDROCEPHALUS-INDUCING PROTEIN HOMOLOG"/>
    <property type="match status" value="1"/>
</dbReference>
<dbReference type="GO" id="GO:0005930">
    <property type="term" value="C:axoneme"/>
    <property type="evidence" value="ECO:0007669"/>
    <property type="project" value="TreeGrafter"/>
</dbReference>
<dbReference type="InterPro" id="IPR033305">
    <property type="entry name" value="Hydin-like"/>
</dbReference>
<comment type="subcellular location">
    <subcellularLocation>
        <location evidence="1">Cell projection</location>
        <location evidence="1">Cilium</location>
    </subcellularLocation>
    <subcellularLocation>
        <location evidence="2">Cytoplasm</location>
    </subcellularLocation>
</comment>
<protein>
    <recommendedName>
        <fullName evidence="6">HYDIN/VesB/CFA65-like Ig-like domain-containing protein</fullName>
    </recommendedName>
</protein>
<keyword evidence="4" id="KW-0969">Cilium</keyword>
<evidence type="ECO:0000259" key="6">
    <source>
        <dbReference type="Pfam" id="PF22544"/>
    </source>
</evidence>
<evidence type="ECO:0000313" key="7">
    <source>
        <dbReference type="Ensembl" id="ENSCUSP00005013842.1"/>
    </source>
</evidence>
<evidence type="ECO:0000313" key="8">
    <source>
        <dbReference type="Proteomes" id="UP000694563"/>
    </source>
</evidence>
<keyword evidence="3" id="KW-0963">Cytoplasm</keyword>
<feature type="domain" description="HYDIN/VesB/CFA65-like Ig-like" evidence="6">
    <location>
        <begin position="416"/>
        <end position="515"/>
    </location>
</feature>
<dbReference type="GO" id="GO:1904158">
    <property type="term" value="P:axonemal central apparatus assembly"/>
    <property type="evidence" value="ECO:0007669"/>
    <property type="project" value="TreeGrafter"/>
</dbReference>
<dbReference type="Ensembl" id="ENSCUST00005014390.1">
    <property type="protein sequence ID" value="ENSCUSP00005013842.1"/>
    <property type="gene ID" value="ENSCUSG00005008916.1"/>
</dbReference>
<keyword evidence="8" id="KW-1185">Reference proteome</keyword>
<evidence type="ECO:0000256" key="5">
    <source>
        <dbReference type="ARBA" id="ARBA00023273"/>
    </source>
</evidence>
<reference evidence="7" key="2">
    <citation type="submission" date="2025-08" db="UniProtKB">
        <authorList>
            <consortium name="Ensembl"/>
        </authorList>
    </citation>
    <scope>IDENTIFICATION</scope>
</reference>
<dbReference type="PANTHER" id="PTHR23053">
    <property type="entry name" value="DLEC1 DELETED IN LUNG AND ESOPHAGEAL CANCER 1"/>
    <property type="match status" value="1"/>
</dbReference>
<name>A0A8C3UCZ2_CATUS</name>
<dbReference type="GO" id="GO:0003341">
    <property type="term" value="P:cilium movement"/>
    <property type="evidence" value="ECO:0007669"/>
    <property type="project" value="TreeGrafter"/>
</dbReference>
<evidence type="ECO:0000256" key="1">
    <source>
        <dbReference type="ARBA" id="ARBA00004138"/>
    </source>
</evidence>
<reference evidence="7" key="3">
    <citation type="submission" date="2025-09" db="UniProtKB">
        <authorList>
            <consortium name="Ensembl"/>
        </authorList>
    </citation>
    <scope>IDENTIFICATION</scope>
</reference>
<dbReference type="AlphaFoldDB" id="A0A8C3UCZ2"/>
<dbReference type="NCBIfam" id="NF012200">
    <property type="entry name" value="choice_anch_D"/>
    <property type="match status" value="1"/>
</dbReference>
<feature type="domain" description="HYDIN/VesB/CFA65-like Ig-like" evidence="6">
    <location>
        <begin position="180"/>
        <end position="273"/>
    </location>
</feature>
<dbReference type="InterPro" id="IPR053879">
    <property type="entry name" value="HYDIN_VesB_CFA65-like_Ig"/>
</dbReference>
<evidence type="ECO:0000256" key="2">
    <source>
        <dbReference type="ARBA" id="ARBA00004496"/>
    </source>
</evidence>
<evidence type="ECO:0000256" key="4">
    <source>
        <dbReference type="ARBA" id="ARBA00023069"/>
    </source>
</evidence>
<dbReference type="InterPro" id="IPR013783">
    <property type="entry name" value="Ig-like_fold"/>
</dbReference>
<proteinExistence type="predicted"/>